<proteinExistence type="inferred from homology"/>
<reference evidence="4" key="1">
    <citation type="journal article" date="2019" name="Int. J. Syst. Evol. Microbiol.">
        <title>The Global Catalogue of Microorganisms (GCM) 10K type strain sequencing project: providing services to taxonomists for standard genome sequencing and annotation.</title>
        <authorList>
            <consortium name="The Broad Institute Genomics Platform"/>
            <consortium name="The Broad Institute Genome Sequencing Center for Infectious Disease"/>
            <person name="Wu L."/>
            <person name="Ma J."/>
        </authorList>
    </citation>
    <scope>NUCLEOTIDE SEQUENCE [LARGE SCALE GENOMIC DNA]</scope>
    <source>
        <strain evidence="4">CGMCC 1.10759</strain>
    </source>
</reference>
<organism evidence="3 4">
    <name type="scientific">Steroidobacter flavus</name>
    <dbReference type="NCBI Taxonomy" id="1842136"/>
    <lineage>
        <taxon>Bacteria</taxon>
        <taxon>Pseudomonadati</taxon>
        <taxon>Pseudomonadota</taxon>
        <taxon>Gammaproteobacteria</taxon>
        <taxon>Steroidobacterales</taxon>
        <taxon>Steroidobacteraceae</taxon>
        <taxon>Steroidobacter</taxon>
    </lineage>
</organism>
<evidence type="ECO:0000256" key="2">
    <source>
        <dbReference type="ARBA" id="ARBA00022801"/>
    </source>
</evidence>
<dbReference type="EMBL" id="JBHSDU010000014">
    <property type="protein sequence ID" value="MFC4312431.1"/>
    <property type="molecule type" value="Genomic_DNA"/>
</dbReference>
<dbReference type="InterPro" id="IPR029069">
    <property type="entry name" value="HotDog_dom_sf"/>
</dbReference>
<dbReference type="PANTHER" id="PTHR31793">
    <property type="entry name" value="4-HYDROXYBENZOYL-COA THIOESTERASE FAMILY MEMBER"/>
    <property type="match status" value="1"/>
</dbReference>
<evidence type="ECO:0000313" key="4">
    <source>
        <dbReference type="Proteomes" id="UP001595904"/>
    </source>
</evidence>
<dbReference type="CDD" id="cd00586">
    <property type="entry name" value="4HBT"/>
    <property type="match status" value="1"/>
</dbReference>
<dbReference type="Gene3D" id="3.10.129.10">
    <property type="entry name" value="Hotdog Thioesterase"/>
    <property type="match status" value="1"/>
</dbReference>
<dbReference type="RefSeq" id="WP_380601811.1">
    <property type="nucleotide sequence ID" value="NZ_JBHSDU010000014.1"/>
</dbReference>
<evidence type="ECO:0000313" key="3">
    <source>
        <dbReference type="EMBL" id="MFC4312431.1"/>
    </source>
</evidence>
<keyword evidence="2 3" id="KW-0378">Hydrolase</keyword>
<evidence type="ECO:0000256" key="1">
    <source>
        <dbReference type="ARBA" id="ARBA00005953"/>
    </source>
</evidence>
<accession>A0ABV8SXT3</accession>
<dbReference type="PIRSF" id="PIRSF003230">
    <property type="entry name" value="YbgC"/>
    <property type="match status" value="1"/>
</dbReference>
<gene>
    <name evidence="3" type="ORF">ACFPN2_25335</name>
</gene>
<protein>
    <submittedName>
        <fullName evidence="3">Acyl-CoA thioesterase</fullName>
        <ecNumber evidence="3">3.1.2.-</ecNumber>
    </submittedName>
</protein>
<dbReference type="SUPFAM" id="SSF54637">
    <property type="entry name" value="Thioesterase/thiol ester dehydrase-isomerase"/>
    <property type="match status" value="1"/>
</dbReference>
<dbReference type="InterPro" id="IPR006684">
    <property type="entry name" value="YbgC/YbaW"/>
</dbReference>
<comment type="caution">
    <text evidence="3">The sequence shown here is derived from an EMBL/GenBank/DDBJ whole genome shotgun (WGS) entry which is preliminary data.</text>
</comment>
<dbReference type="InterPro" id="IPR050563">
    <property type="entry name" value="4-hydroxybenzoyl-CoA_TE"/>
</dbReference>
<sequence>MTFTTQAQVRFAHVDGAGIVFYPRYFEMLNGAVEDWFESLGCPFNSMHRQRQMGVPTVKLECEFLAPSELGDVLTIRIEPTRLGQSSCTLNYSVSANGTERLRASGVLVCMNTALKKSMPWPEDLRPRMRAAIGIVERPTLF</sequence>
<dbReference type="GO" id="GO:0016787">
    <property type="term" value="F:hydrolase activity"/>
    <property type="evidence" value="ECO:0007669"/>
    <property type="project" value="UniProtKB-KW"/>
</dbReference>
<dbReference type="Pfam" id="PF13279">
    <property type="entry name" value="4HBT_2"/>
    <property type="match status" value="1"/>
</dbReference>
<dbReference type="EC" id="3.1.2.-" evidence="3"/>
<dbReference type="Proteomes" id="UP001595904">
    <property type="component" value="Unassembled WGS sequence"/>
</dbReference>
<name>A0ABV8SXT3_9GAMM</name>
<dbReference type="PANTHER" id="PTHR31793:SF24">
    <property type="entry name" value="LONG-CHAIN ACYL-COA THIOESTERASE FADM"/>
    <property type="match status" value="1"/>
</dbReference>
<comment type="similarity">
    <text evidence="1">Belongs to the 4-hydroxybenzoyl-CoA thioesterase family.</text>
</comment>
<keyword evidence="4" id="KW-1185">Reference proteome</keyword>